<accession>A0ABS9EA70</accession>
<dbReference type="RefSeq" id="WP_236115495.1">
    <property type="nucleotide sequence ID" value="NZ_JAKGTI010000003.1"/>
</dbReference>
<organism evidence="1 2">
    <name type="scientific">Maritalea mediterranea</name>
    <dbReference type="NCBI Taxonomy" id="2909667"/>
    <lineage>
        <taxon>Bacteria</taxon>
        <taxon>Pseudomonadati</taxon>
        <taxon>Pseudomonadota</taxon>
        <taxon>Alphaproteobacteria</taxon>
        <taxon>Hyphomicrobiales</taxon>
        <taxon>Devosiaceae</taxon>
        <taxon>Maritalea</taxon>
    </lineage>
</organism>
<dbReference type="Proteomes" id="UP001201217">
    <property type="component" value="Unassembled WGS sequence"/>
</dbReference>
<reference evidence="1 2" key="1">
    <citation type="submission" date="2022-01" db="EMBL/GenBank/DDBJ databases">
        <title>Maritalea mediterranea sp. nov., isolated from marine plastic residues from the Malva-rosa beach (Valencia, Spain).</title>
        <authorList>
            <person name="Vidal-Verdu A."/>
            <person name="Molina-Menor E."/>
            <person name="Pascual J."/>
            <person name="Pereto J."/>
            <person name="Porcar M."/>
        </authorList>
    </citation>
    <scope>NUCLEOTIDE SEQUENCE [LARGE SCALE GENOMIC DNA]</scope>
    <source>
        <strain evidence="1 2">P4.10X</strain>
    </source>
</reference>
<name>A0ABS9EA70_9HYPH</name>
<evidence type="ECO:0000313" key="1">
    <source>
        <dbReference type="EMBL" id="MCF4099784.1"/>
    </source>
</evidence>
<gene>
    <name evidence="1" type="ORF">L1I42_14915</name>
</gene>
<comment type="caution">
    <text evidence="1">The sequence shown here is derived from an EMBL/GenBank/DDBJ whole genome shotgun (WGS) entry which is preliminary data.</text>
</comment>
<dbReference type="EMBL" id="JAKGTI010000003">
    <property type="protein sequence ID" value="MCF4099784.1"/>
    <property type="molecule type" value="Genomic_DNA"/>
</dbReference>
<keyword evidence="2" id="KW-1185">Reference proteome</keyword>
<sequence>MANTLPRRLSKNLMELLYLIGSDVEPYEIYIRSAMSLGRQRKVLARLQRRFGFQSVSDVKAFYKLYAVEIYTRLQQLDSFAIDPCGGPLRRDGHPELTQQDLKDMAVILRKLSHAGAK</sequence>
<proteinExistence type="predicted"/>
<evidence type="ECO:0000313" key="2">
    <source>
        <dbReference type="Proteomes" id="UP001201217"/>
    </source>
</evidence>
<protein>
    <submittedName>
        <fullName evidence="1">Uncharacterized protein</fullName>
    </submittedName>
</protein>